<accession>A0A318KL63</accession>
<feature type="transmembrane region" description="Helical" evidence="1">
    <location>
        <begin position="63"/>
        <end position="83"/>
    </location>
</feature>
<comment type="caution">
    <text evidence="2">The sequence shown here is derived from an EMBL/GenBank/DDBJ whole genome shotgun (WGS) entry which is preliminary data.</text>
</comment>
<feature type="transmembrane region" description="Helical" evidence="1">
    <location>
        <begin position="104"/>
        <end position="123"/>
    </location>
</feature>
<feature type="transmembrane region" description="Helical" evidence="1">
    <location>
        <begin position="21"/>
        <end position="39"/>
    </location>
</feature>
<keyword evidence="1" id="KW-0472">Membrane</keyword>
<reference evidence="2 3" key="1">
    <citation type="submission" date="2018-05" db="EMBL/GenBank/DDBJ databases">
        <title>Genomic Encyclopedia of Type Strains, Phase IV (KMG-IV): sequencing the most valuable type-strain genomes for metagenomic binning, comparative biology and taxonomic classification.</title>
        <authorList>
            <person name="Goeker M."/>
        </authorList>
    </citation>
    <scope>NUCLEOTIDE SEQUENCE [LARGE SCALE GENOMIC DNA]</scope>
    <source>
        <strain evidence="2 3">DSM 44704</strain>
    </source>
</reference>
<sequence>MVSAERETAPGKRVRPGARAIVIPLLAGAAVSVLLGVYAKTHEPAGYSVGIAGFSSAQAMKTWLASVSFLLALCQFASALVMYGRLPVAAPSWIGAVHVWTGRLAVLVSVPVAVHCLYAFGFQHYDTRVLTHSLLGCFCYGAFVAKMLLLTRNGLPRWAIPIAGGLVLTGVTGLWLTSALWFFQHNGLTL</sequence>
<protein>
    <submittedName>
        <fullName evidence="2">Uncharacterized protein</fullName>
    </submittedName>
</protein>
<dbReference type="OrthoDB" id="8774535at2"/>
<dbReference type="InterPro" id="IPR045382">
    <property type="entry name" value="DUF6529"/>
</dbReference>
<gene>
    <name evidence="2" type="ORF">DFR70_107221</name>
</gene>
<dbReference type="Pfam" id="PF20139">
    <property type="entry name" value="DUF6529"/>
    <property type="match status" value="1"/>
</dbReference>
<evidence type="ECO:0000256" key="1">
    <source>
        <dbReference type="SAM" id="Phobius"/>
    </source>
</evidence>
<name>A0A318KL63_9NOCA</name>
<evidence type="ECO:0000313" key="2">
    <source>
        <dbReference type="EMBL" id="PXX62353.1"/>
    </source>
</evidence>
<dbReference type="AlphaFoldDB" id="A0A318KL63"/>
<dbReference type="RefSeq" id="WP_040733515.1">
    <property type="nucleotide sequence ID" value="NZ_QJKF01000007.1"/>
</dbReference>
<organism evidence="2 3">
    <name type="scientific">Nocardia tenerifensis</name>
    <dbReference type="NCBI Taxonomy" id="228006"/>
    <lineage>
        <taxon>Bacteria</taxon>
        <taxon>Bacillati</taxon>
        <taxon>Actinomycetota</taxon>
        <taxon>Actinomycetes</taxon>
        <taxon>Mycobacteriales</taxon>
        <taxon>Nocardiaceae</taxon>
        <taxon>Nocardia</taxon>
    </lineage>
</organism>
<feature type="transmembrane region" description="Helical" evidence="1">
    <location>
        <begin position="162"/>
        <end position="183"/>
    </location>
</feature>
<keyword evidence="1" id="KW-1133">Transmembrane helix</keyword>
<dbReference type="Proteomes" id="UP000247569">
    <property type="component" value="Unassembled WGS sequence"/>
</dbReference>
<proteinExistence type="predicted"/>
<keyword evidence="1" id="KW-0812">Transmembrane</keyword>
<feature type="transmembrane region" description="Helical" evidence="1">
    <location>
        <begin position="129"/>
        <end position="150"/>
    </location>
</feature>
<dbReference type="EMBL" id="QJKF01000007">
    <property type="protein sequence ID" value="PXX62353.1"/>
    <property type="molecule type" value="Genomic_DNA"/>
</dbReference>
<evidence type="ECO:0000313" key="3">
    <source>
        <dbReference type="Proteomes" id="UP000247569"/>
    </source>
</evidence>
<keyword evidence="3" id="KW-1185">Reference proteome</keyword>